<dbReference type="RefSeq" id="WP_167500790.1">
    <property type="nucleotide sequence ID" value="NZ_JAALLH010000001.1"/>
</dbReference>
<dbReference type="AlphaFoldDB" id="A0A7X5X025"/>
<dbReference type="Pfam" id="PF19746">
    <property type="entry name" value="DUF6233"/>
    <property type="match status" value="1"/>
</dbReference>
<name>A0A7X5X025_STRMQ</name>
<protein>
    <submittedName>
        <fullName evidence="1">Uncharacterized protein</fullName>
    </submittedName>
</protein>
<accession>A0A7X5X025</accession>
<dbReference type="EMBL" id="JAALLH010000001">
    <property type="protein sequence ID" value="NIY64184.1"/>
    <property type="molecule type" value="Genomic_DNA"/>
</dbReference>
<evidence type="ECO:0000313" key="2">
    <source>
        <dbReference type="Proteomes" id="UP000536624"/>
    </source>
</evidence>
<comment type="caution">
    <text evidence="1">The sequence shown here is derived from an EMBL/GenBank/DDBJ whole genome shotgun (WGS) entry which is preliminary data.</text>
</comment>
<reference evidence="1 2" key="1">
    <citation type="submission" date="2020-02" db="EMBL/GenBank/DDBJ databases">
        <title>Streptomyces malaysiensis DSM14702 (JHCC583434, PFL_A843) Genome sequencing and assembly.</title>
        <authorList>
            <person name="Samborskyy M."/>
        </authorList>
    </citation>
    <scope>NUCLEOTIDE SEQUENCE [LARGE SCALE GENOMIC DNA]</scope>
    <source>
        <strain evidence="1 2">DSM 14702</strain>
    </source>
</reference>
<evidence type="ECO:0000313" key="1">
    <source>
        <dbReference type="EMBL" id="NIY64184.1"/>
    </source>
</evidence>
<organism evidence="1 2">
    <name type="scientific">Streptomyces malaysiensis</name>
    <dbReference type="NCBI Taxonomy" id="92644"/>
    <lineage>
        <taxon>Bacteria</taxon>
        <taxon>Bacillati</taxon>
        <taxon>Actinomycetota</taxon>
        <taxon>Actinomycetes</taxon>
        <taxon>Kitasatosporales</taxon>
        <taxon>Streptomycetaceae</taxon>
        <taxon>Streptomyces</taxon>
        <taxon>Streptomyces violaceusniger group</taxon>
    </lineage>
</organism>
<proteinExistence type="predicted"/>
<dbReference type="Proteomes" id="UP000536624">
    <property type="component" value="Unassembled WGS sequence"/>
</dbReference>
<gene>
    <name evidence="1" type="ORF">SMALB_2140</name>
</gene>
<sequence>MRIQLGAVQARIADLENGQADGDTGWTLQLMPSPEGTCRGYLHHASCFIRGRPLAQDQARKLLEMPEITACDACHPDP</sequence>
<dbReference type="InterPro" id="IPR046200">
    <property type="entry name" value="DUF6233"/>
</dbReference>